<name>A0A6L6YIM5_9BURK</name>
<proteinExistence type="predicted"/>
<protein>
    <submittedName>
        <fullName evidence="1">Uncharacterized protein</fullName>
    </submittedName>
</protein>
<gene>
    <name evidence="1" type="ORF">E5987_09855</name>
</gene>
<organism evidence="1 2">
    <name type="scientific">Parasutterella muris</name>
    <dbReference type="NCBI Taxonomy" id="2565572"/>
    <lineage>
        <taxon>Bacteria</taxon>
        <taxon>Pseudomonadati</taxon>
        <taxon>Pseudomonadota</taxon>
        <taxon>Betaproteobacteria</taxon>
        <taxon>Burkholderiales</taxon>
        <taxon>Sutterellaceae</taxon>
        <taxon>Parasutterella</taxon>
    </lineage>
</organism>
<dbReference type="Proteomes" id="UP000472580">
    <property type="component" value="Unassembled WGS sequence"/>
</dbReference>
<comment type="caution">
    <text evidence="1">The sequence shown here is derived from an EMBL/GenBank/DDBJ whole genome shotgun (WGS) entry which is preliminary data.</text>
</comment>
<evidence type="ECO:0000313" key="1">
    <source>
        <dbReference type="EMBL" id="MVX57497.1"/>
    </source>
</evidence>
<dbReference type="RefSeq" id="WP_160335918.1">
    <property type="nucleotide sequence ID" value="NZ_WSRP01000033.1"/>
</dbReference>
<reference evidence="1 2" key="1">
    <citation type="submission" date="2019-12" db="EMBL/GenBank/DDBJ databases">
        <title>Microbes associate with the intestines of laboratory mice.</title>
        <authorList>
            <person name="Navarre W."/>
            <person name="Wong E."/>
        </authorList>
    </citation>
    <scope>NUCLEOTIDE SEQUENCE [LARGE SCALE GENOMIC DNA]</scope>
    <source>
        <strain evidence="1 2">NM82_D38</strain>
    </source>
</reference>
<accession>A0A6L6YIM5</accession>
<keyword evidence="2" id="KW-1185">Reference proteome</keyword>
<evidence type="ECO:0000313" key="2">
    <source>
        <dbReference type="Proteomes" id="UP000472580"/>
    </source>
</evidence>
<dbReference type="EMBL" id="WSRP01000033">
    <property type="protein sequence ID" value="MVX57497.1"/>
    <property type="molecule type" value="Genomic_DNA"/>
</dbReference>
<sequence length="132" mass="15193">MTQQPSEYFESSTFLVIDQQDTYDNLRFLTNSISEAENQLERTLNVVFKKCFFDVSGVAQICKLLDKTGVKLNSFVLNHENYLLELCLLFSDEGFVPEDFPVFPYLPTAKASDRIQTLSFLKRPSEISTMRS</sequence>
<dbReference type="AlphaFoldDB" id="A0A6L6YIM5"/>